<dbReference type="SUPFAM" id="SSF55811">
    <property type="entry name" value="Nudix"/>
    <property type="match status" value="1"/>
</dbReference>
<dbReference type="PROSITE" id="PS51462">
    <property type="entry name" value="NUDIX"/>
    <property type="match status" value="1"/>
</dbReference>
<evidence type="ECO:0000313" key="3">
    <source>
        <dbReference type="Proteomes" id="UP001467690"/>
    </source>
</evidence>
<gene>
    <name evidence="2" type="ORF">ABS311_00625</name>
</gene>
<dbReference type="Pfam" id="PF00293">
    <property type="entry name" value="NUDIX"/>
    <property type="match status" value="1"/>
</dbReference>
<organism evidence="2 3">
    <name type="scientific">Catenovulum sediminis</name>
    <dbReference type="NCBI Taxonomy" id="1740262"/>
    <lineage>
        <taxon>Bacteria</taxon>
        <taxon>Pseudomonadati</taxon>
        <taxon>Pseudomonadota</taxon>
        <taxon>Gammaproteobacteria</taxon>
        <taxon>Alteromonadales</taxon>
        <taxon>Alteromonadaceae</taxon>
        <taxon>Catenovulum</taxon>
    </lineage>
</organism>
<dbReference type="Pfam" id="PF21906">
    <property type="entry name" value="WHD_NrtR"/>
    <property type="match status" value="1"/>
</dbReference>
<dbReference type="PANTHER" id="PTHR43736">
    <property type="entry name" value="ADP-RIBOSE PYROPHOSPHATASE"/>
    <property type="match status" value="1"/>
</dbReference>
<dbReference type="CDD" id="cd18873">
    <property type="entry name" value="NUDIX_NadM_like"/>
    <property type="match status" value="1"/>
</dbReference>
<dbReference type="InterPro" id="IPR015797">
    <property type="entry name" value="NUDIX_hydrolase-like_dom_sf"/>
</dbReference>
<dbReference type="InterPro" id="IPR000086">
    <property type="entry name" value="NUDIX_hydrolase_dom"/>
</dbReference>
<reference evidence="2 3" key="1">
    <citation type="submission" date="2024-06" db="EMBL/GenBank/DDBJ databases">
        <authorList>
            <person name="Chen R.Y."/>
        </authorList>
    </citation>
    <scope>NUCLEOTIDE SEQUENCE [LARGE SCALE GENOMIC DNA]</scope>
    <source>
        <strain evidence="2 3">D2</strain>
    </source>
</reference>
<dbReference type="RefSeq" id="WP_185976804.1">
    <property type="nucleotide sequence ID" value="NZ_CP041661.1"/>
</dbReference>
<comment type="caution">
    <text evidence="2">The sequence shown here is derived from an EMBL/GenBank/DDBJ whole genome shotgun (WGS) entry which is preliminary data.</text>
</comment>
<dbReference type="InterPro" id="IPR054105">
    <property type="entry name" value="WHD_NrtR"/>
</dbReference>
<protein>
    <submittedName>
        <fullName evidence="2">NUDIX domain-containing protein</fullName>
    </submittedName>
</protein>
<accession>A0ABV1RBT5</accession>
<dbReference type="Proteomes" id="UP001467690">
    <property type="component" value="Unassembled WGS sequence"/>
</dbReference>
<feature type="domain" description="Nudix hydrolase" evidence="1">
    <location>
        <begin position="23"/>
        <end position="156"/>
    </location>
</feature>
<dbReference type="InterPro" id="IPR036388">
    <property type="entry name" value="WH-like_DNA-bd_sf"/>
</dbReference>
<sequence length="243" mass="28481">MIEPNKLRAPEMDKEEYLPDDCMKNITVDNLIFAMEAGKLKLLLAKYKHGIAANKWGLIGHWVKLDEDLETAAYRVVTQSTGVKNFHLDQLAAFGKVNRYPLRRIVTVVYYSLVRMEEVNIVQGKNTLEVAWFDVKSLPELIFDHNEIVESCLNHLKYKVRHEPIGFSLLPEKFTLLQLQEIYEAILDVKLDKPNFRRKIQKMNLLINCKEKQKDVAHRAASLYRFDINVYEKLKDFGFNFEY</sequence>
<dbReference type="EMBL" id="JBELOE010000051">
    <property type="protein sequence ID" value="MER2490393.1"/>
    <property type="molecule type" value="Genomic_DNA"/>
</dbReference>
<dbReference type="Gene3D" id="3.90.79.10">
    <property type="entry name" value="Nucleoside Triphosphate Pyrophosphohydrolase"/>
    <property type="match status" value="1"/>
</dbReference>
<name>A0ABV1RBT5_9ALTE</name>
<proteinExistence type="predicted"/>
<dbReference type="PANTHER" id="PTHR43736:SF4">
    <property type="entry name" value="SLR1690 PROTEIN"/>
    <property type="match status" value="1"/>
</dbReference>
<dbReference type="InterPro" id="IPR036390">
    <property type="entry name" value="WH_DNA-bd_sf"/>
</dbReference>
<dbReference type="SUPFAM" id="SSF46785">
    <property type="entry name" value="Winged helix' DNA-binding domain"/>
    <property type="match status" value="1"/>
</dbReference>
<dbReference type="Gene3D" id="1.10.10.10">
    <property type="entry name" value="Winged helix-like DNA-binding domain superfamily/Winged helix DNA-binding domain"/>
    <property type="match status" value="1"/>
</dbReference>
<evidence type="ECO:0000313" key="2">
    <source>
        <dbReference type="EMBL" id="MER2490393.1"/>
    </source>
</evidence>
<keyword evidence="3" id="KW-1185">Reference proteome</keyword>
<evidence type="ECO:0000259" key="1">
    <source>
        <dbReference type="PROSITE" id="PS51462"/>
    </source>
</evidence>